<dbReference type="Pfam" id="PF04366">
    <property type="entry name" value="Ysc84"/>
    <property type="match status" value="1"/>
</dbReference>
<keyword evidence="1" id="KW-0732">Signal</keyword>
<gene>
    <name evidence="3" type="ORF">AY601_0767</name>
</gene>
<feature type="chain" id="PRO_5007280237" description="Ysc84 actin-binding domain-containing protein" evidence="1">
    <location>
        <begin position="37"/>
        <end position="237"/>
    </location>
</feature>
<dbReference type="KEGG" id="pcm:AY601_0767"/>
<sequence precursor="true">MNSNQTRSIMKTMKLSKLKIALVLCASLFLSASVNAQEKEEKKVKDATTVLADFSKMKESIPSELLAVTQGIIVVPKLINAGFVIGAKRGKGVAMVKRADGTWSNPVFVTITGGSIGAQIGVQSVDLVLVFKHSNSLTDIKKSSFTLGGDLSVAAGPVGRNSTANTDYKLEAEVYSYSRSKGLFAGISLNGASLAIDAPSNTAFYGKAMTAHKIFDAADNSSAIVKELKSTLTSMQK</sequence>
<organism evidence="3 4">
    <name type="scientific">Pedobacter cryoconitis</name>
    <dbReference type="NCBI Taxonomy" id="188932"/>
    <lineage>
        <taxon>Bacteria</taxon>
        <taxon>Pseudomonadati</taxon>
        <taxon>Bacteroidota</taxon>
        <taxon>Sphingobacteriia</taxon>
        <taxon>Sphingobacteriales</taxon>
        <taxon>Sphingobacteriaceae</taxon>
        <taxon>Pedobacter</taxon>
    </lineage>
</organism>
<protein>
    <recommendedName>
        <fullName evidence="2">Ysc84 actin-binding domain-containing protein</fullName>
    </recommendedName>
</protein>
<dbReference type="PATRIC" id="fig|188932.3.peg.790"/>
<accession>A0A127V8Z1</accession>
<evidence type="ECO:0000259" key="2">
    <source>
        <dbReference type="Pfam" id="PF04366"/>
    </source>
</evidence>
<reference evidence="3 4" key="1">
    <citation type="submission" date="2016-03" db="EMBL/GenBank/DDBJ databases">
        <title>Complete genome sequence of Pedobacter cryoconitis PAMC 27485.</title>
        <authorList>
            <person name="Lee J."/>
            <person name="Kim O.-S."/>
        </authorList>
    </citation>
    <scope>NUCLEOTIDE SEQUENCE [LARGE SCALE GENOMIC DNA]</scope>
    <source>
        <strain evidence="3 4">PAMC 27485</strain>
    </source>
</reference>
<name>A0A127V8Z1_9SPHI</name>
<dbReference type="InterPro" id="IPR051702">
    <property type="entry name" value="SH3_domain_YSC84-like"/>
</dbReference>
<dbReference type="CDD" id="cd11524">
    <property type="entry name" value="SYLF"/>
    <property type="match status" value="1"/>
</dbReference>
<dbReference type="AlphaFoldDB" id="A0A127V8Z1"/>
<dbReference type="PANTHER" id="PTHR15629:SF2">
    <property type="entry name" value="SH3 DOMAIN-CONTAINING YSC84-LIKE PROTEIN 1"/>
    <property type="match status" value="1"/>
</dbReference>
<evidence type="ECO:0000256" key="1">
    <source>
        <dbReference type="SAM" id="SignalP"/>
    </source>
</evidence>
<feature type="domain" description="Ysc84 actin-binding" evidence="2">
    <location>
        <begin position="112"/>
        <end position="234"/>
    </location>
</feature>
<dbReference type="Proteomes" id="UP000071561">
    <property type="component" value="Chromosome"/>
</dbReference>
<evidence type="ECO:0000313" key="3">
    <source>
        <dbReference type="EMBL" id="AMP97710.1"/>
    </source>
</evidence>
<evidence type="ECO:0000313" key="4">
    <source>
        <dbReference type="Proteomes" id="UP000071561"/>
    </source>
</evidence>
<proteinExistence type="predicted"/>
<dbReference type="EMBL" id="CP014504">
    <property type="protein sequence ID" value="AMP97710.1"/>
    <property type="molecule type" value="Genomic_DNA"/>
</dbReference>
<feature type="signal peptide" evidence="1">
    <location>
        <begin position="1"/>
        <end position="36"/>
    </location>
</feature>
<dbReference type="GO" id="GO:0035091">
    <property type="term" value="F:phosphatidylinositol binding"/>
    <property type="evidence" value="ECO:0007669"/>
    <property type="project" value="TreeGrafter"/>
</dbReference>
<keyword evidence="4" id="KW-1185">Reference proteome</keyword>
<dbReference type="PANTHER" id="PTHR15629">
    <property type="entry name" value="SH3YL1 PROTEIN"/>
    <property type="match status" value="1"/>
</dbReference>
<dbReference type="InterPro" id="IPR007461">
    <property type="entry name" value="Ysc84_actin-binding"/>
</dbReference>